<accession>A0AAV7K3Z9</accession>
<protein>
    <submittedName>
        <fullName evidence="2">Uncharacterized protein</fullName>
    </submittedName>
</protein>
<dbReference type="EMBL" id="JAKMXF010000177">
    <property type="protein sequence ID" value="KAI6655815.1"/>
    <property type="molecule type" value="Genomic_DNA"/>
</dbReference>
<keyword evidence="3" id="KW-1185">Reference proteome</keyword>
<evidence type="ECO:0000313" key="2">
    <source>
        <dbReference type="EMBL" id="KAI6655815.1"/>
    </source>
</evidence>
<gene>
    <name evidence="2" type="ORF">LOD99_1956</name>
</gene>
<comment type="caution">
    <text evidence="2">The sequence shown here is derived from an EMBL/GenBank/DDBJ whole genome shotgun (WGS) entry which is preliminary data.</text>
</comment>
<feature type="compositionally biased region" description="Polar residues" evidence="1">
    <location>
        <begin position="77"/>
        <end position="87"/>
    </location>
</feature>
<feature type="region of interest" description="Disordered" evidence="1">
    <location>
        <begin position="49"/>
        <end position="97"/>
    </location>
</feature>
<evidence type="ECO:0000313" key="3">
    <source>
        <dbReference type="Proteomes" id="UP001165289"/>
    </source>
</evidence>
<evidence type="ECO:0000256" key="1">
    <source>
        <dbReference type="SAM" id="MobiDB-lite"/>
    </source>
</evidence>
<feature type="compositionally biased region" description="Polar residues" evidence="1">
    <location>
        <begin position="49"/>
        <end position="60"/>
    </location>
</feature>
<dbReference type="Proteomes" id="UP001165289">
    <property type="component" value="Unassembled WGS sequence"/>
</dbReference>
<dbReference type="AlphaFoldDB" id="A0AAV7K3Z9"/>
<name>A0AAV7K3Z9_9METZ</name>
<sequence length="97" mass="10790">MYIKGFRVELTDSRLDSSASPTHHNYTIEALATQKKINSTISKTCQQSFAQTSSEETPTSCKKRLFDSSRGSHPPAQRTSTQVTSAPCGQYHETHQL</sequence>
<reference evidence="2 3" key="1">
    <citation type="journal article" date="2023" name="BMC Biol.">
        <title>The compact genome of the sponge Oopsacas minuta (Hexactinellida) is lacking key metazoan core genes.</title>
        <authorList>
            <person name="Santini S."/>
            <person name="Schenkelaars Q."/>
            <person name="Jourda C."/>
            <person name="Duchesne M."/>
            <person name="Belahbib H."/>
            <person name="Rocher C."/>
            <person name="Selva M."/>
            <person name="Riesgo A."/>
            <person name="Vervoort M."/>
            <person name="Leys S.P."/>
            <person name="Kodjabachian L."/>
            <person name="Le Bivic A."/>
            <person name="Borchiellini C."/>
            <person name="Claverie J.M."/>
            <person name="Renard E."/>
        </authorList>
    </citation>
    <scope>NUCLEOTIDE SEQUENCE [LARGE SCALE GENOMIC DNA]</scope>
    <source>
        <strain evidence="2">SPO-2</strain>
    </source>
</reference>
<organism evidence="2 3">
    <name type="scientific">Oopsacas minuta</name>
    <dbReference type="NCBI Taxonomy" id="111878"/>
    <lineage>
        <taxon>Eukaryota</taxon>
        <taxon>Metazoa</taxon>
        <taxon>Porifera</taxon>
        <taxon>Hexactinellida</taxon>
        <taxon>Hexasterophora</taxon>
        <taxon>Lyssacinosida</taxon>
        <taxon>Leucopsacidae</taxon>
        <taxon>Oopsacas</taxon>
    </lineage>
</organism>
<proteinExistence type="predicted"/>